<dbReference type="GO" id="GO:0006633">
    <property type="term" value="P:fatty acid biosynthetic process"/>
    <property type="evidence" value="ECO:0007669"/>
    <property type="project" value="TreeGrafter"/>
</dbReference>
<keyword evidence="2" id="KW-0560">Oxidoreductase</keyword>
<comment type="caution">
    <text evidence="3">The sequence shown here is derived from an EMBL/GenBank/DDBJ whole genome shotgun (WGS) entry which is preliminary data.</text>
</comment>
<dbReference type="Proteomes" id="UP000324324">
    <property type="component" value="Unassembled WGS sequence"/>
</dbReference>
<keyword evidence="4" id="KW-1185">Reference proteome</keyword>
<gene>
    <name evidence="3" type="primary">hpsO</name>
    <name evidence="3" type="ORF">F1599_15980</name>
</gene>
<dbReference type="PANTHER" id="PTHR42760:SF133">
    <property type="entry name" value="3-OXOACYL-[ACYL-CARRIER-PROTEIN] REDUCTASE"/>
    <property type="match status" value="1"/>
</dbReference>
<dbReference type="Pfam" id="PF13561">
    <property type="entry name" value="adh_short_C2"/>
    <property type="match status" value="1"/>
</dbReference>
<dbReference type="GO" id="GO:0016616">
    <property type="term" value="F:oxidoreductase activity, acting on the CH-OH group of donors, NAD or NADP as acceptor"/>
    <property type="evidence" value="ECO:0007669"/>
    <property type="project" value="TreeGrafter"/>
</dbReference>
<dbReference type="AlphaFoldDB" id="A0A5M8AGE3"/>
<evidence type="ECO:0000256" key="1">
    <source>
        <dbReference type="ARBA" id="ARBA00006484"/>
    </source>
</evidence>
<dbReference type="SUPFAM" id="SSF51735">
    <property type="entry name" value="NAD(P)-binding Rossmann-fold domains"/>
    <property type="match status" value="1"/>
</dbReference>
<evidence type="ECO:0000256" key="2">
    <source>
        <dbReference type="ARBA" id="ARBA00023002"/>
    </source>
</evidence>
<comment type="similarity">
    <text evidence="1">Belongs to the short-chain dehydrogenases/reductases (SDR) family.</text>
</comment>
<proteinExistence type="inferred from homology"/>
<dbReference type="InterPro" id="IPR036291">
    <property type="entry name" value="NAD(P)-bd_dom_sf"/>
</dbReference>
<dbReference type="PANTHER" id="PTHR42760">
    <property type="entry name" value="SHORT-CHAIN DEHYDROGENASES/REDUCTASES FAMILY MEMBER"/>
    <property type="match status" value="1"/>
</dbReference>
<dbReference type="PRINTS" id="PR00081">
    <property type="entry name" value="GDHRDH"/>
</dbReference>
<accession>A0A5M8AGE3</accession>
<dbReference type="PRINTS" id="PR00080">
    <property type="entry name" value="SDRFAMILY"/>
</dbReference>
<dbReference type="Gene3D" id="3.40.50.720">
    <property type="entry name" value="NAD(P)-binding Rossmann-like Domain"/>
    <property type="match status" value="1"/>
</dbReference>
<dbReference type="RefSeq" id="WP_150083725.1">
    <property type="nucleotide sequence ID" value="NZ_VWRN01000044.1"/>
</dbReference>
<dbReference type="InterPro" id="IPR002347">
    <property type="entry name" value="SDR_fam"/>
</dbReference>
<dbReference type="PROSITE" id="PS00061">
    <property type="entry name" value="ADH_SHORT"/>
    <property type="match status" value="1"/>
</dbReference>
<dbReference type="InterPro" id="IPR020904">
    <property type="entry name" value="Sc_DH/Rdtase_CS"/>
</dbReference>
<protein>
    <submittedName>
        <fullName evidence="3">(S)-sulfopropanediol 2-dehydrogenase HpsO</fullName>
    </submittedName>
</protein>
<evidence type="ECO:0000313" key="3">
    <source>
        <dbReference type="EMBL" id="KAA6121351.1"/>
    </source>
</evidence>
<name>A0A5M8AGE3_9BURK</name>
<organism evidence="3 4">
    <name type="scientific">Cupriavidus cauae</name>
    <dbReference type="NCBI Taxonomy" id="2608999"/>
    <lineage>
        <taxon>Bacteria</taxon>
        <taxon>Pseudomonadati</taxon>
        <taxon>Pseudomonadota</taxon>
        <taxon>Betaproteobacteria</taxon>
        <taxon>Burkholderiales</taxon>
        <taxon>Burkholderiaceae</taxon>
        <taxon>Cupriavidus</taxon>
    </lineage>
</organism>
<sequence length="263" mass="27084">MSVLDGPASATRLAAALNGRQALVTGGSSGIGETIAMALGRAGARILLAARRQAQLDAAAGRLDAFGIAVDTAACDVSDLDAIPAAVAAMRDRHGHIDILVNAAGMNLREPFEAVTPASWRLQLDTHLGAPFFLTQALAPAMRDAGWGRILNIASLQSYRAFANSAPYGAAKGGIVQLTRAIAERWSSHGITCNAIGPGFFPTALTGPVFADAALAQHHAARTCIGRNGELADLQGLAAFLASDMAAYITGQTFMVDGGYTAK</sequence>
<reference evidence="3 4" key="1">
    <citation type="submission" date="2019-09" db="EMBL/GenBank/DDBJ databases">
        <title>Isolation of a novel species in the genus Cupriavidus from patients with sepsis using whole genome sequencing.</title>
        <authorList>
            <person name="Kweon O.J."/>
            <person name="Lee M.-K."/>
        </authorList>
    </citation>
    <scope>NUCLEOTIDE SEQUENCE [LARGE SCALE GENOMIC DNA]</scope>
    <source>
        <strain evidence="3 4">MKL-01</strain>
    </source>
</reference>
<dbReference type="EMBL" id="VWRN01000044">
    <property type="protein sequence ID" value="KAA6121351.1"/>
    <property type="molecule type" value="Genomic_DNA"/>
</dbReference>
<dbReference type="GO" id="GO:0048038">
    <property type="term" value="F:quinone binding"/>
    <property type="evidence" value="ECO:0007669"/>
    <property type="project" value="TreeGrafter"/>
</dbReference>
<dbReference type="FunFam" id="3.40.50.720:FF:000084">
    <property type="entry name" value="Short-chain dehydrogenase reductase"/>
    <property type="match status" value="1"/>
</dbReference>
<evidence type="ECO:0000313" key="4">
    <source>
        <dbReference type="Proteomes" id="UP000324324"/>
    </source>
</evidence>